<feature type="transmembrane region" description="Helical" evidence="1">
    <location>
        <begin position="6"/>
        <end position="23"/>
    </location>
</feature>
<keyword evidence="1" id="KW-0472">Membrane</keyword>
<dbReference type="HOGENOM" id="CLU_1142688_0_0_1"/>
<dbReference type="PANTHER" id="PTHR40465">
    <property type="entry name" value="CHROMOSOME 1, WHOLE GENOME SHOTGUN SEQUENCE"/>
    <property type="match status" value="1"/>
</dbReference>
<name>J4H1I5_9APHY</name>
<dbReference type="Proteomes" id="UP000006352">
    <property type="component" value="Unassembled WGS sequence"/>
</dbReference>
<gene>
    <name evidence="3" type="ORF">FIBRA_01899</name>
</gene>
<dbReference type="OrthoDB" id="3206554at2759"/>
<sequence>MFRAAGLTIALTAITTIAVHLFFSYRLLKLSKGNYFLTVPVTLLALGRVVCAIITSIELIRLESFYDFYTHYRWLFTLGLALSAAVDVMITSGLCLYLRKSRHGGTGRLDRVLNSVTLYTVENGLLTSVITVLSLIFWLVKPHVLIYLAFHFAISKLYANSFLASMNARKLLRAQNMTSSGSEHRLPVILSHHLAGRDRRVSRMQDTVDFTSTKLQITVDKTVDYIADDPIATSSADEPNAI</sequence>
<evidence type="ECO:0000313" key="4">
    <source>
        <dbReference type="Proteomes" id="UP000006352"/>
    </source>
</evidence>
<evidence type="ECO:0000259" key="2">
    <source>
        <dbReference type="Pfam" id="PF20152"/>
    </source>
</evidence>
<organism evidence="3 4">
    <name type="scientific">Fibroporia radiculosa</name>
    <dbReference type="NCBI Taxonomy" id="599839"/>
    <lineage>
        <taxon>Eukaryota</taxon>
        <taxon>Fungi</taxon>
        <taxon>Dikarya</taxon>
        <taxon>Basidiomycota</taxon>
        <taxon>Agaricomycotina</taxon>
        <taxon>Agaricomycetes</taxon>
        <taxon>Polyporales</taxon>
        <taxon>Fibroporiaceae</taxon>
        <taxon>Fibroporia</taxon>
    </lineage>
</organism>
<protein>
    <recommendedName>
        <fullName evidence="2">DUF6534 domain-containing protein</fullName>
    </recommendedName>
</protein>
<feature type="transmembrane region" description="Helical" evidence="1">
    <location>
        <begin position="35"/>
        <end position="60"/>
    </location>
</feature>
<dbReference type="AlphaFoldDB" id="J4H1I5"/>
<accession>J4H1I5</accession>
<dbReference type="RefSeq" id="XP_012179157.1">
    <property type="nucleotide sequence ID" value="XM_012323767.1"/>
</dbReference>
<dbReference type="STRING" id="599839.J4H1I5"/>
<feature type="transmembrane region" description="Helical" evidence="1">
    <location>
        <begin position="144"/>
        <end position="163"/>
    </location>
</feature>
<dbReference type="InParanoid" id="J4H1I5"/>
<evidence type="ECO:0000313" key="3">
    <source>
        <dbReference type="EMBL" id="CCL99874.1"/>
    </source>
</evidence>
<feature type="transmembrane region" description="Helical" evidence="1">
    <location>
        <begin position="72"/>
        <end position="98"/>
    </location>
</feature>
<proteinExistence type="predicted"/>
<feature type="transmembrane region" description="Helical" evidence="1">
    <location>
        <begin position="118"/>
        <end position="138"/>
    </location>
</feature>
<keyword evidence="4" id="KW-1185">Reference proteome</keyword>
<dbReference type="GeneID" id="24094785"/>
<dbReference type="PANTHER" id="PTHR40465:SF1">
    <property type="entry name" value="DUF6534 DOMAIN-CONTAINING PROTEIN"/>
    <property type="match status" value="1"/>
</dbReference>
<feature type="domain" description="DUF6534" evidence="2">
    <location>
        <begin position="83"/>
        <end position="170"/>
    </location>
</feature>
<reference evidence="3 4" key="1">
    <citation type="journal article" date="2012" name="Appl. Environ. Microbiol.">
        <title>Short-read sequencing for genomic analysis of the brown rot fungus Fibroporia radiculosa.</title>
        <authorList>
            <person name="Tang J.D."/>
            <person name="Perkins A.D."/>
            <person name="Sonstegard T.S."/>
            <person name="Schroeder S.G."/>
            <person name="Burgess S.C."/>
            <person name="Diehl S.V."/>
        </authorList>
    </citation>
    <scope>NUCLEOTIDE SEQUENCE [LARGE SCALE GENOMIC DNA]</scope>
    <source>
        <strain evidence="3 4">TFFH 294</strain>
    </source>
</reference>
<evidence type="ECO:0000256" key="1">
    <source>
        <dbReference type="SAM" id="Phobius"/>
    </source>
</evidence>
<dbReference type="InterPro" id="IPR045339">
    <property type="entry name" value="DUF6534"/>
</dbReference>
<keyword evidence="1" id="KW-1133">Transmembrane helix</keyword>
<keyword evidence="1" id="KW-0812">Transmembrane</keyword>
<dbReference type="Pfam" id="PF20152">
    <property type="entry name" value="DUF6534"/>
    <property type="match status" value="1"/>
</dbReference>
<dbReference type="EMBL" id="HE796953">
    <property type="protein sequence ID" value="CCL99874.1"/>
    <property type="molecule type" value="Genomic_DNA"/>
</dbReference>